<dbReference type="CDD" id="cd00082">
    <property type="entry name" value="HisKA"/>
    <property type="match status" value="1"/>
</dbReference>
<dbReference type="RefSeq" id="WP_132937856.1">
    <property type="nucleotide sequence ID" value="NZ_SLZW01000001.1"/>
</dbReference>
<dbReference type="InterPro" id="IPR003661">
    <property type="entry name" value="HisK_dim/P_dom"/>
</dbReference>
<dbReference type="Pfam" id="PF02518">
    <property type="entry name" value="HATPase_c"/>
    <property type="match status" value="1"/>
</dbReference>
<feature type="compositionally biased region" description="Polar residues" evidence="8">
    <location>
        <begin position="397"/>
        <end position="410"/>
    </location>
</feature>
<evidence type="ECO:0000256" key="7">
    <source>
        <dbReference type="SAM" id="Coils"/>
    </source>
</evidence>
<feature type="domain" description="Histidine kinase" evidence="9">
    <location>
        <begin position="190"/>
        <end position="406"/>
    </location>
</feature>
<proteinExistence type="predicted"/>
<reference evidence="10 11" key="1">
    <citation type="submission" date="2019-03" db="EMBL/GenBank/DDBJ databases">
        <title>Genomic Encyclopedia of Type Strains, Phase IV (KMG-IV): sequencing the most valuable type-strain genomes for metagenomic binning, comparative biology and taxonomic classification.</title>
        <authorList>
            <person name="Goeker M."/>
        </authorList>
    </citation>
    <scope>NUCLEOTIDE SEQUENCE [LARGE SCALE GENOMIC DNA]</scope>
    <source>
        <strain evidence="10 11">DSM 101688</strain>
    </source>
</reference>
<evidence type="ECO:0000313" key="10">
    <source>
        <dbReference type="EMBL" id="TCS65146.1"/>
    </source>
</evidence>
<evidence type="ECO:0000313" key="11">
    <source>
        <dbReference type="Proteomes" id="UP000295304"/>
    </source>
</evidence>
<dbReference type="SUPFAM" id="SSF55874">
    <property type="entry name" value="ATPase domain of HSP90 chaperone/DNA topoisomerase II/histidine kinase"/>
    <property type="match status" value="1"/>
</dbReference>
<keyword evidence="3" id="KW-0597">Phosphoprotein</keyword>
<dbReference type="InterPro" id="IPR036097">
    <property type="entry name" value="HisK_dim/P_sf"/>
</dbReference>
<dbReference type="InterPro" id="IPR004358">
    <property type="entry name" value="Sig_transdc_His_kin-like_C"/>
</dbReference>
<evidence type="ECO:0000256" key="2">
    <source>
        <dbReference type="ARBA" id="ARBA00012438"/>
    </source>
</evidence>
<feature type="coiled-coil region" evidence="7">
    <location>
        <begin position="139"/>
        <end position="190"/>
    </location>
</feature>
<dbReference type="PROSITE" id="PS50109">
    <property type="entry name" value="HIS_KIN"/>
    <property type="match status" value="1"/>
</dbReference>
<dbReference type="Gene3D" id="1.10.287.130">
    <property type="match status" value="1"/>
</dbReference>
<organism evidence="10 11">
    <name type="scientific">Varunaivibrio sulfuroxidans</name>
    <dbReference type="NCBI Taxonomy" id="1773489"/>
    <lineage>
        <taxon>Bacteria</taxon>
        <taxon>Pseudomonadati</taxon>
        <taxon>Pseudomonadota</taxon>
        <taxon>Alphaproteobacteria</taxon>
        <taxon>Rhodospirillales</taxon>
        <taxon>Magnetovibrionaceae</taxon>
        <taxon>Varunaivibrio</taxon>
    </lineage>
</organism>
<dbReference type="Proteomes" id="UP000295304">
    <property type="component" value="Unassembled WGS sequence"/>
</dbReference>
<evidence type="ECO:0000256" key="4">
    <source>
        <dbReference type="ARBA" id="ARBA00022679"/>
    </source>
</evidence>
<comment type="caution">
    <text evidence="10">The sequence shown here is derived from an EMBL/GenBank/DDBJ whole genome shotgun (WGS) entry which is preliminary data.</text>
</comment>
<protein>
    <recommendedName>
        <fullName evidence="2">histidine kinase</fullName>
        <ecNumber evidence="2">2.7.13.3</ecNumber>
    </recommendedName>
</protein>
<evidence type="ECO:0000259" key="9">
    <source>
        <dbReference type="PROSITE" id="PS50109"/>
    </source>
</evidence>
<sequence length="433" mass="47111">MNSIQVLVVDDDGGIDAALKTAAACMTADTPVPFETLKARGAEHALTQSVMENPDLCLILVGDDFTAAHAILAGLKEAGLNVPVTVIAPPAEMPREASLIERGARGVIRRDASLGSVLHYIVRNTSALKAAEDRLRADRERLLSQILDLRDGRERAEEQSIRYLEMVEELALAKERLERLDQEKNKLFSIIAHDLRSPFTALLGYTAMIADMSDKLDPEKISHFARRAHDSGANIFKLLENLLEWVQLQMNRTEYAPSQEKLKDIAARTFEILEPVAQEKGLVLECRLNGESAFVDPNMTAAVIRNLVNNAIKFTPAGKISVFAETLPEHIAVSVRDNGIGMPPDVARKIFSIAGNVSTKGTNGEAGTGLGIILCKELVERGGGELRVVSEEGRGSTFTFTVPRSPTTTPHADMSRPPSAQIRHPQGDAGPVF</sequence>
<accession>A0A4R3JIN7</accession>
<dbReference type="InterPro" id="IPR005467">
    <property type="entry name" value="His_kinase_dom"/>
</dbReference>
<dbReference type="InterPro" id="IPR003594">
    <property type="entry name" value="HATPase_dom"/>
</dbReference>
<keyword evidence="4" id="KW-0808">Transferase</keyword>
<evidence type="ECO:0000256" key="8">
    <source>
        <dbReference type="SAM" id="MobiDB-lite"/>
    </source>
</evidence>
<evidence type="ECO:0000256" key="6">
    <source>
        <dbReference type="ARBA" id="ARBA00023012"/>
    </source>
</evidence>
<evidence type="ECO:0000256" key="3">
    <source>
        <dbReference type="ARBA" id="ARBA00022553"/>
    </source>
</evidence>
<dbReference type="AlphaFoldDB" id="A0A4R3JIN7"/>
<keyword evidence="5 10" id="KW-0418">Kinase</keyword>
<keyword evidence="6" id="KW-0902">Two-component regulatory system</keyword>
<dbReference type="SUPFAM" id="SSF47384">
    <property type="entry name" value="Homodimeric domain of signal transducing histidine kinase"/>
    <property type="match status" value="1"/>
</dbReference>
<dbReference type="PRINTS" id="PR00344">
    <property type="entry name" value="BCTRLSENSOR"/>
</dbReference>
<dbReference type="GO" id="GO:0000155">
    <property type="term" value="F:phosphorelay sensor kinase activity"/>
    <property type="evidence" value="ECO:0007669"/>
    <property type="project" value="InterPro"/>
</dbReference>
<keyword evidence="11" id="KW-1185">Reference proteome</keyword>
<dbReference type="PANTHER" id="PTHR43711:SF26">
    <property type="entry name" value="SENSOR HISTIDINE KINASE RCSC"/>
    <property type="match status" value="1"/>
</dbReference>
<dbReference type="EMBL" id="SLZW01000001">
    <property type="protein sequence ID" value="TCS65146.1"/>
    <property type="molecule type" value="Genomic_DNA"/>
</dbReference>
<gene>
    <name evidence="10" type="ORF">EDD55_101480</name>
</gene>
<dbReference type="Gene3D" id="3.30.565.10">
    <property type="entry name" value="Histidine kinase-like ATPase, C-terminal domain"/>
    <property type="match status" value="1"/>
</dbReference>
<dbReference type="InterPro" id="IPR050736">
    <property type="entry name" value="Sensor_HK_Regulatory"/>
</dbReference>
<keyword evidence="7" id="KW-0175">Coiled coil</keyword>
<feature type="region of interest" description="Disordered" evidence="8">
    <location>
        <begin position="397"/>
        <end position="433"/>
    </location>
</feature>
<dbReference type="OrthoDB" id="9760752at2"/>
<dbReference type="SMART" id="SM00387">
    <property type="entry name" value="HATPase_c"/>
    <property type="match status" value="1"/>
</dbReference>
<name>A0A4R3JIN7_9PROT</name>
<dbReference type="EC" id="2.7.13.3" evidence="2"/>
<dbReference type="Pfam" id="PF00512">
    <property type="entry name" value="HisKA"/>
    <property type="match status" value="1"/>
</dbReference>
<evidence type="ECO:0000256" key="1">
    <source>
        <dbReference type="ARBA" id="ARBA00000085"/>
    </source>
</evidence>
<dbReference type="SMART" id="SM00388">
    <property type="entry name" value="HisKA"/>
    <property type="match status" value="1"/>
</dbReference>
<evidence type="ECO:0000256" key="5">
    <source>
        <dbReference type="ARBA" id="ARBA00022777"/>
    </source>
</evidence>
<dbReference type="InterPro" id="IPR036890">
    <property type="entry name" value="HATPase_C_sf"/>
</dbReference>
<dbReference type="PANTHER" id="PTHR43711">
    <property type="entry name" value="TWO-COMPONENT HISTIDINE KINASE"/>
    <property type="match status" value="1"/>
</dbReference>
<comment type="catalytic activity">
    <reaction evidence="1">
        <text>ATP + protein L-histidine = ADP + protein N-phospho-L-histidine.</text>
        <dbReference type="EC" id="2.7.13.3"/>
    </reaction>
</comment>